<dbReference type="NCBIfam" id="TIGR01465">
    <property type="entry name" value="cobM_cbiF"/>
    <property type="match status" value="1"/>
</dbReference>
<dbReference type="EC" id="2.1.1.133" evidence="8"/>
<dbReference type="PANTHER" id="PTHR45790:SF4">
    <property type="entry name" value="COBALT-PRECORRIN-4 C(11)-METHYLTRANSFERASE"/>
    <property type="match status" value="1"/>
</dbReference>
<keyword evidence="4 8" id="KW-0489">Methyltransferase</keyword>
<evidence type="ECO:0000259" key="7">
    <source>
        <dbReference type="Pfam" id="PF00590"/>
    </source>
</evidence>
<evidence type="ECO:0000256" key="5">
    <source>
        <dbReference type="ARBA" id="ARBA00022679"/>
    </source>
</evidence>
<dbReference type="CDD" id="cd11641">
    <property type="entry name" value="Precorrin-4_C11-MT"/>
    <property type="match status" value="1"/>
</dbReference>
<dbReference type="UniPathway" id="UPA00148"/>
<evidence type="ECO:0000256" key="2">
    <source>
        <dbReference type="ARBA" id="ARBA00005879"/>
    </source>
</evidence>
<evidence type="ECO:0000256" key="6">
    <source>
        <dbReference type="ARBA" id="ARBA00022691"/>
    </source>
</evidence>
<keyword evidence="3" id="KW-0169">Cobalamin biosynthesis</keyword>
<evidence type="ECO:0000256" key="1">
    <source>
        <dbReference type="ARBA" id="ARBA00004953"/>
    </source>
</evidence>
<dbReference type="OrthoDB" id="9815856at2"/>
<dbReference type="InterPro" id="IPR014777">
    <property type="entry name" value="4pyrrole_Mease_sub1"/>
</dbReference>
<dbReference type="Gene3D" id="3.30.950.10">
    <property type="entry name" value="Methyltransferase, Cobalt-precorrin-4 Transmethylase, Domain 2"/>
    <property type="match status" value="1"/>
</dbReference>
<dbReference type="PANTHER" id="PTHR45790">
    <property type="entry name" value="SIROHEME SYNTHASE-RELATED"/>
    <property type="match status" value="1"/>
</dbReference>
<dbReference type="RefSeq" id="WP_135651428.1">
    <property type="nucleotide sequence ID" value="NZ_RQGF01000042.1"/>
</dbReference>
<dbReference type="InterPro" id="IPR003043">
    <property type="entry name" value="Uropor_MeTrfase_CS"/>
</dbReference>
<comment type="pathway">
    <text evidence="1">Cofactor biosynthesis; adenosylcobalamin biosynthesis.</text>
</comment>
<comment type="similarity">
    <text evidence="2">Belongs to the precorrin methyltransferase family.</text>
</comment>
<dbReference type="PROSITE" id="PS00839">
    <property type="entry name" value="SUMT_1"/>
    <property type="match status" value="1"/>
</dbReference>
<dbReference type="Pfam" id="PF00590">
    <property type="entry name" value="TP_methylase"/>
    <property type="match status" value="1"/>
</dbReference>
<name>A0A4R9K133_9LEPT</name>
<dbReference type="GO" id="GO:0046026">
    <property type="term" value="F:precorrin-4 C11-methyltransferase activity"/>
    <property type="evidence" value="ECO:0007669"/>
    <property type="project" value="UniProtKB-EC"/>
</dbReference>
<keyword evidence="6" id="KW-0949">S-adenosyl-L-methionine</keyword>
<dbReference type="InterPro" id="IPR035996">
    <property type="entry name" value="4pyrrol_Methylase_sf"/>
</dbReference>
<evidence type="ECO:0000313" key="9">
    <source>
        <dbReference type="Proteomes" id="UP000297762"/>
    </source>
</evidence>
<comment type="caution">
    <text evidence="8">The sequence shown here is derived from an EMBL/GenBank/DDBJ whole genome shotgun (WGS) entry which is preliminary data.</text>
</comment>
<dbReference type="AlphaFoldDB" id="A0A4R9K133"/>
<dbReference type="Gene3D" id="3.40.1010.10">
    <property type="entry name" value="Cobalt-precorrin-4 Transmethylase, Domain 1"/>
    <property type="match status" value="1"/>
</dbReference>
<dbReference type="InterPro" id="IPR014776">
    <property type="entry name" value="4pyrrole_Mease_sub2"/>
</dbReference>
<dbReference type="GO" id="GO:0032259">
    <property type="term" value="P:methylation"/>
    <property type="evidence" value="ECO:0007669"/>
    <property type="project" value="UniProtKB-KW"/>
</dbReference>
<dbReference type="EMBL" id="RQGF01000042">
    <property type="protein sequence ID" value="TGL58422.1"/>
    <property type="molecule type" value="Genomic_DNA"/>
</dbReference>
<dbReference type="InterPro" id="IPR006362">
    <property type="entry name" value="Cbl_synth_CobM/CibF"/>
</dbReference>
<protein>
    <submittedName>
        <fullName evidence="8">Precorrin-4 C(11)-methyltransferase</fullName>
        <ecNumber evidence="8">2.1.1.133</ecNumber>
    </submittedName>
</protein>
<evidence type="ECO:0000256" key="3">
    <source>
        <dbReference type="ARBA" id="ARBA00022573"/>
    </source>
</evidence>
<proteinExistence type="inferred from homology"/>
<evidence type="ECO:0000256" key="4">
    <source>
        <dbReference type="ARBA" id="ARBA00022603"/>
    </source>
</evidence>
<dbReference type="InterPro" id="IPR050161">
    <property type="entry name" value="Siro_Cobalamin_biosynth"/>
</dbReference>
<feature type="domain" description="Tetrapyrrole methylase" evidence="7">
    <location>
        <begin position="2"/>
        <end position="207"/>
    </location>
</feature>
<dbReference type="Proteomes" id="UP000297762">
    <property type="component" value="Unassembled WGS sequence"/>
</dbReference>
<evidence type="ECO:0000313" key="8">
    <source>
        <dbReference type="EMBL" id="TGL58422.1"/>
    </source>
</evidence>
<organism evidence="8 9">
    <name type="scientific">Leptospira sarikeiensis</name>
    <dbReference type="NCBI Taxonomy" id="2484943"/>
    <lineage>
        <taxon>Bacteria</taxon>
        <taxon>Pseudomonadati</taxon>
        <taxon>Spirochaetota</taxon>
        <taxon>Spirochaetia</taxon>
        <taxon>Leptospirales</taxon>
        <taxon>Leptospiraceae</taxon>
        <taxon>Leptospira</taxon>
    </lineage>
</organism>
<accession>A0A4R9K133</accession>
<dbReference type="InterPro" id="IPR000878">
    <property type="entry name" value="4pyrrol_Mease"/>
</dbReference>
<dbReference type="SUPFAM" id="SSF53790">
    <property type="entry name" value="Tetrapyrrole methylase"/>
    <property type="match status" value="1"/>
</dbReference>
<sequence length="261" mass="28682">MKVYIIGAGPGDPELITLKGARLVETCPVVLYTGSLVPTRVIERANPKAKVLDSSKMTLEEIISIMQEAQKNDQDVARVHTGDPSIFGSTAEQMRKLDELKIPYEIVPGVSSFTAAAAMIGKELTLPEVSQSVVITRAEGRTPMPEKEKLGTFASTGATLVFFLSVLHIRKIVEELIPHYGKECPIAVVQRATWPEQKVITGTLEDIVSKVKEEKITSTAIIFVGKVLDCHDFADSRLYASDFSHKFRKAQKKITVPDTSE</sequence>
<keyword evidence="5 8" id="KW-0808">Transferase</keyword>
<dbReference type="GO" id="GO:0009236">
    <property type="term" value="P:cobalamin biosynthetic process"/>
    <property type="evidence" value="ECO:0007669"/>
    <property type="project" value="UniProtKB-UniPathway"/>
</dbReference>
<reference evidence="8" key="1">
    <citation type="journal article" date="2019" name="PLoS Negl. Trop. Dis.">
        <title>Revisiting the worldwide diversity of Leptospira species in the environment.</title>
        <authorList>
            <person name="Vincent A.T."/>
            <person name="Schiettekatte O."/>
            <person name="Bourhy P."/>
            <person name="Veyrier F.J."/>
            <person name="Picardeau M."/>
        </authorList>
    </citation>
    <scope>NUCLEOTIDE SEQUENCE [LARGE SCALE GENOMIC DNA]</scope>
    <source>
        <strain evidence="8">201702455</strain>
    </source>
</reference>
<keyword evidence="9" id="KW-1185">Reference proteome</keyword>
<gene>
    <name evidence="8" type="primary">cobM</name>
    <name evidence="8" type="ORF">EHQ64_19225</name>
</gene>